<dbReference type="EMBL" id="OW240918">
    <property type="protein sequence ID" value="CAH2306725.1"/>
    <property type="molecule type" value="Genomic_DNA"/>
</dbReference>
<sequence>MPAKLTRLGTGSGGCPTEGHSLENQAMTSWMNIGPADQPPRHLEKALLTAAPDMYRRRPFRPSVTSTGRVRNSSLVQQVTLNGDNLSTEISLIGGNERGIFISCVKHDSGAEEASLKEGCQLLLLDGCIKGKKQCIPLDTCTKEEAHWTIQRCKGTVTVHFKSNSEGYNKLLKDLEDGQIISGDSFYIRLNLNISSQSDSCSLSVQCDEIVHVLDTLYQGRCEWWCSRVDPFTDRNLEAGSIPSYSRAQQLFLVKLQKLIQRGIKDDTDGSISTLRARRLHADLTSFSRDARKSRSGTPTPSSVSIHMNGVYSAVSCINCKSIHPFAFDYNSFTQLSFALKFGTGGFARSVFLLLSAAKESAGVPAC</sequence>
<dbReference type="Gene3D" id="2.30.42.10">
    <property type="match status" value="1"/>
</dbReference>
<protein>
    <submittedName>
        <fullName evidence="1">Caspase recruitment domain-containing 11</fullName>
    </submittedName>
</protein>
<dbReference type="CDD" id="cd06736">
    <property type="entry name" value="PDZ_CARD11_CARD14-like"/>
    <property type="match status" value="1"/>
</dbReference>
<keyword evidence="2" id="KW-1185">Reference proteome</keyword>
<proteinExistence type="predicted"/>
<dbReference type="GO" id="GO:0050700">
    <property type="term" value="F:CARD domain binding"/>
    <property type="evidence" value="ECO:0007669"/>
    <property type="project" value="TreeGrafter"/>
</dbReference>
<evidence type="ECO:0000313" key="2">
    <source>
        <dbReference type="Proteomes" id="UP001295444"/>
    </source>
</evidence>
<reference evidence="1" key="1">
    <citation type="submission" date="2022-03" db="EMBL/GenBank/DDBJ databases">
        <authorList>
            <person name="Alioto T."/>
            <person name="Alioto T."/>
            <person name="Gomez Garrido J."/>
        </authorList>
    </citation>
    <scope>NUCLEOTIDE SEQUENCE</scope>
</reference>
<accession>A0AAD1SR68</accession>
<dbReference type="PANTHER" id="PTHR14559:SF4">
    <property type="entry name" value="CASPASE RECRUITMENT DOMAIN-CONTAINING PROTEIN 11"/>
    <property type="match status" value="1"/>
</dbReference>
<name>A0AAD1SR68_PELCU</name>
<gene>
    <name evidence="1" type="ORF">PECUL_23A004847</name>
</gene>
<dbReference type="InterPro" id="IPR036034">
    <property type="entry name" value="PDZ_sf"/>
</dbReference>
<dbReference type="Gene3D" id="2.30.30.40">
    <property type="entry name" value="SH3 Domains"/>
    <property type="match status" value="1"/>
</dbReference>
<dbReference type="PANTHER" id="PTHR14559">
    <property type="entry name" value="CASPASE RECRUITMENT DOMAIN FAMILY"/>
    <property type="match status" value="1"/>
</dbReference>
<dbReference type="GO" id="GO:0005737">
    <property type="term" value="C:cytoplasm"/>
    <property type="evidence" value="ECO:0007669"/>
    <property type="project" value="TreeGrafter"/>
</dbReference>
<dbReference type="SUPFAM" id="SSF50156">
    <property type="entry name" value="PDZ domain-like"/>
    <property type="match status" value="1"/>
</dbReference>
<dbReference type="AlphaFoldDB" id="A0AAD1SR68"/>
<dbReference type="Proteomes" id="UP001295444">
    <property type="component" value="Chromosome 07"/>
</dbReference>
<organism evidence="1 2">
    <name type="scientific">Pelobates cultripes</name>
    <name type="common">Western spadefoot toad</name>
    <dbReference type="NCBI Taxonomy" id="61616"/>
    <lineage>
        <taxon>Eukaryota</taxon>
        <taxon>Metazoa</taxon>
        <taxon>Chordata</taxon>
        <taxon>Craniata</taxon>
        <taxon>Vertebrata</taxon>
        <taxon>Euteleostomi</taxon>
        <taxon>Amphibia</taxon>
        <taxon>Batrachia</taxon>
        <taxon>Anura</taxon>
        <taxon>Pelobatoidea</taxon>
        <taxon>Pelobatidae</taxon>
        <taxon>Pelobates</taxon>
    </lineage>
</organism>
<evidence type="ECO:0000313" key="1">
    <source>
        <dbReference type="EMBL" id="CAH2306725.1"/>
    </source>
</evidence>